<evidence type="ECO:0000256" key="4">
    <source>
        <dbReference type="SAM" id="MobiDB-lite"/>
    </source>
</evidence>
<feature type="repeat" description="PPR" evidence="3">
    <location>
        <begin position="28"/>
        <end position="62"/>
    </location>
</feature>
<dbReference type="EMBL" id="BKCJ010003541">
    <property type="protein sequence ID" value="GEU55716.1"/>
    <property type="molecule type" value="Genomic_DNA"/>
</dbReference>
<dbReference type="Pfam" id="PF13041">
    <property type="entry name" value="PPR_2"/>
    <property type="match status" value="2"/>
</dbReference>
<accession>A0A6L2L2E3</accession>
<keyword evidence="2" id="KW-0677">Repeat</keyword>
<dbReference type="NCBIfam" id="TIGR00756">
    <property type="entry name" value="PPR"/>
    <property type="match status" value="3"/>
</dbReference>
<dbReference type="InterPro" id="IPR011990">
    <property type="entry name" value="TPR-like_helical_dom_sf"/>
</dbReference>
<sequence length="765" mass="87048">MVEEEVKAFNRMGEYDVEAEKKAFSIPDVVVYTSLVHGWCRAGNIGEAKRVFREMKLSEVKLNVYTYTIVIDALCRNGQISRVHDVFAKMLDEGIMPNSITYNNLMRVHVKAGRTVKVRQVYNQMKRLNCEPDLITYNFFIETHCKDENLDDAVKASHRFFGRMKALKCKQNTVSYNLSMRMFVESKSADMVLKLKEEMDENEVELNVNSYRILIGINGDYDMVLGQLRKAGQIKKHEETVEKMVNDVIRLQALVDKKKVVVTEATIREALRLDDAEGVECLSNEEIFAELARMGYEKPSTKLTFYKAFFLSELNLVRNVDSTSKFYMYPRFLQLIIRKQIGDLLTHTTKYTSPALTQKVFANMRRVGKGFFRVETSLFAGMLVEQQVAEEGDAEVHGEEVNAGDTAKGDVTAAHGEVPTADEEPSITSPTPPTPPPQPSHDIPSTSQLERRVKKLKRRNKVRVLKLRRLQKVGTSQRVETSDETVMDDVADEAKKVAEDAKEDETEPAEVQEVVDVVTTAKLITEVVTAASETITAACINITAVEAQVPAVTLTDAPARVTAAPERVTVAPKEPKPLKKKQQIKQDEQYDRELEAKLNKNIYWDEAIDHVKQKAKEDLVVKRYPNVAFSQKTKEQIEEKENRALKRLNETPAEKAAKKKATPLARKVLVVDYHIIELNNKPYYKIIRADDTQQLYLCSNLEESKKCTWSIKGQGMEAIGIMWCTDHNVYNHTADFVSREEVHSTTTSRRPARMMVEHVLRQAKE</sequence>
<comment type="caution">
    <text evidence="5">The sequence shown here is derived from an EMBL/GenBank/DDBJ whole genome shotgun (WGS) entry which is preliminary data.</text>
</comment>
<evidence type="ECO:0008006" key="6">
    <source>
        <dbReference type="Google" id="ProtNLM"/>
    </source>
</evidence>
<feature type="compositionally biased region" description="Pro residues" evidence="4">
    <location>
        <begin position="430"/>
        <end position="439"/>
    </location>
</feature>
<evidence type="ECO:0000256" key="2">
    <source>
        <dbReference type="ARBA" id="ARBA00022737"/>
    </source>
</evidence>
<proteinExistence type="inferred from homology"/>
<gene>
    <name evidence="5" type="ORF">Tci_027694</name>
</gene>
<comment type="similarity">
    <text evidence="1">Belongs to the PPR family. P subfamily.</text>
</comment>
<evidence type="ECO:0000256" key="3">
    <source>
        <dbReference type="PROSITE-ProRule" id="PRU00708"/>
    </source>
</evidence>
<dbReference type="Gene3D" id="1.25.40.10">
    <property type="entry name" value="Tetratricopeptide repeat domain"/>
    <property type="match status" value="3"/>
</dbReference>
<feature type="repeat" description="PPR" evidence="3">
    <location>
        <begin position="98"/>
        <end position="132"/>
    </location>
</feature>
<dbReference type="PANTHER" id="PTHR46128:SF88">
    <property type="entry name" value="PENTACOTRIPEPTIDE-REPEAT REGION OF PRORP DOMAIN-CONTAINING PROTEIN"/>
    <property type="match status" value="1"/>
</dbReference>
<organism evidence="5">
    <name type="scientific">Tanacetum cinerariifolium</name>
    <name type="common">Dalmatian daisy</name>
    <name type="synonym">Chrysanthemum cinerariifolium</name>
    <dbReference type="NCBI Taxonomy" id="118510"/>
    <lineage>
        <taxon>Eukaryota</taxon>
        <taxon>Viridiplantae</taxon>
        <taxon>Streptophyta</taxon>
        <taxon>Embryophyta</taxon>
        <taxon>Tracheophyta</taxon>
        <taxon>Spermatophyta</taxon>
        <taxon>Magnoliopsida</taxon>
        <taxon>eudicotyledons</taxon>
        <taxon>Gunneridae</taxon>
        <taxon>Pentapetalae</taxon>
        <taxon>asterids</taxon>
        <taxon>campanulids</taxon>
        <taxon>Asterales</taxon>
        <taxon>Asteraceae</taxon>
        <taxon>Asteroideae</taxon>
        <taxon>Anthemideae</taxon>
        <taxon>Anthemidinae</taxon>
        <taxon>Tanacetum</taxon>
    </lineage>
</organism>
<feature type="region of interest" description="Disordered" evidence="4">
    <location>
        <begin position="390"/>
        <end position="448"/>
    </location>
</feature>
<protein>
    <recommendedName>
        <fullName evidence="6">Pentatricopeptide repeat-containing protein</fullName>
    </recommendedName>
</protein>
<feature type="repeat" description="PPR" evidence="3">
    <location>
        <begin position="63"/>
        <end position="97"/>
    </location>
</feature>
<dbReference type="PROSITE" id="PS51375">
    <property type="entry name" value="PPR"/>
    <property type="match status" value="3"/>
</dbReference>
<evidence type="ECO:0000256" key="1">
    <source>
        <dbReference type="ARBA" id="ARBA00007626"/>
    </source>
</evidence>
<evidence type="ECO:0000313" key="5">
    <source>
        <dbReference type="EMBL" id="GEU55716.1"/>
    </source>
</evidence>
<dbReference type="PANTHER" id="PTHR46128">
    <property type="entry name" value="MITOCHONDRIAL GROUP I INTRON SPLICING FACTOR CCM1"/>
    <property type="match status" value="1"/>
</dbReference>
<dbReference type="InterPro" id="IPR050872">
    <property type="entry name" value="PPR_P_subfamily"/>
</dbReference>
<dbReference type="AlphaFoldDB" id="A0A6L2L2E3"/>
<reference evidence="5" key="1">
    <citation type="journal article" date="2019" name="Sci. Rep.">
        <title>Draft genome of Tanacetum cinerariifolium, the natural source of mosquito coil.</title>
        <authorList>
            <person name="Yamashiro T."/>
            <person name="Shiraishi A."/>
            <person name="Satake H."/>
            <person name="Nakayama K."/>
        </authorList>
    </citation>
    <scope>NUCLEOTIDE SEQUENCE</scope>
</reference>
<name>A0A6L2L2E3_TANCI</name>
<dbReference type="InterPro" id="IPR002885">
    <property type="entry name" value="PPR_rpt"/>
</dbReference>